<proteinExistence type="predicted"/>
<feature type="domain" description="HTH crp-type" evidence="5">
    <location>
        <begin position="186"/>
        <end position="256"/>
    </location>
</feature>
<dbReference type="CDD" id="cd00038">
    <property type="entry name" value="CAP_ED"/>
    <property type="match status" value="1"/>
</dbReference>
<evidence type="ECO:0000313" key="7">
    <source>
        <dbReference type="Proteomes" id="UP000295606"/>
    </source>
</evidence>
<dbReference type="InterPro" id="IPR036390">
    <property type="entry name" value="WH_DNA-bd_sf"/>
</dbReference>
<evidence type="ECO:0000256" key="1">
    <source>
        <dbReference type="ARBA" id="ARBA00023015"/>
    </source>
</evidence>
<dbReference type="EMBL" id="SMOD01000024">
    <property type="protein sequence ID" value="TDG04890.1"/>
    <property type="molecule type" value="Genomic_DNA"/>
</dbReference>
<evidence type="ECO:0000259" key="5">
    <source>
        <dbReference type="PROSITE" id="PS51063"/>
    </source>
</evidence>
<dbReference type="Gene3D" id="1.10.10.10">
    <property type="entry name" value="Winged helix-like DNA-binding domain superfamily/Winged helix DNA-binding domain"/>
    <property type="match status" value="1"/>
</dbReference>
<dbReference type="GO" id="GO:0005829">
    <property type="term" value="C:cytosol"/>
    <property type="evidence" value="ECO:0007669"/>
    <property type="project" value="TreeGrafter"/>
</dbReference>
<comment type="caution">
    <text evidence="6">The sequence shown here is derived from an EMBL/GenBank/DDBJ whole genome shotgun (WGS) entry which is preliminary data.</text>
</comment>
<dbReference type="InterPro" id="IPR036388">
    <property type="entry name" value="WH-like_DNA-bd_sf"/>
</dbReference>
<organism evidence="6 7">
    <name type="scientific">Paraburkholderia guartelaensis</name>
    <dbReference type="NCBI Taxonomy" id="2546446"/>
    <lineage>
        <taxon>Bacteria</taxon>
        <taxon>Pseudomonadati</taxon>
        <taxon>Pseudomonadota</taxon>
        <taxon>Betaproteobacteria</taxon>
        <taxon>Burkholderiales</taxon>
        <taxon>Burkholderiaceae</taxon>
        <taxon>Paraburkholderia</taxon>
    </lineage>
</organism>
<dbReference type="InterPro" id="IPR018490">
    <property type="entry name" value="cNMP-bd_dom_sf"/>
</dbReference>
<keyword evidence="1" id="KW-0805">Transcription regulation</keyword>
<evidence type="ECO:0000259" key="4">
    <source>
        <dbReference type="PROSITE" id="PS50042"/>
    </source>
</evidence>
<dbReference type="PANTHER" id="PTHR24567:SF68">
    <property type="entry name" value="DNA-BINDING TRANSCRIPTIONAL DUAL REGULATOR CRP"/>
    <property type="match status" value="1"/>
</dbReference>
<dbReference type="OrthoDB" id="9777588at2"/>
<evidence type="ECO:0000256" key="2">
    <source>
        <dbReference type="ARBA" id="ARBA00023125"/>
    </source>
</evidence>
<dbReference type="InterPro" id="IPR050397">
    <property type="entry name" value="Env_Response_Regulators"/>
</dbReference>
<reference evidence="6 7" key="1">
    <citation type="submission" date="2019-03" db="EMBL/GenBank/DDBJ databases">
        <title>Paraburkholderia sp. isolated from native Mimosa gymnas in Guartela State Park, Brazil.</title>
        <authorList>
            <person name="Paulitsch F."/>
            <person name="Hungria M."/>
            <person name="Delamuta J.R.M."/>
            <person name="Ribeiro R.A."/>
            <person name="Dall'Agnol R."/>
            <person name="Silva J.S.B."/>
        </authorList>
    </citation>
    <scope>NUCLEOTIDE SEQUENCE [LARGE SCALE GENOMIC DNA]</scope>
    <source>
        <strain evidence="6 7">CNPSo 3008</strain>
    </source>
</reference>
<dbReference type="Proteomes" id="UP000295606">
    <property type="component" value="Unassembled WGS sequence"/>
</dbReference>
<dbReference type="Gene3D" id="2.60.120.10">
    <property type="entry name" value="Jelly Rolls"/>
    <property type="match status" value="1"/>
</dbReference>
<evidence type="ECO:0000313" key="6">
    <source>
        <dbReference type="EMBL" id="TDG04890.1"/>
    </source>
</evidence>
<protein>
    <submittedName>
        <fullName evidence="6">Crp/Fnr family transcriptional regulator</fullName>
    </submittedName>
</protein>
<dbReference type="PROSITE" id="PS51063">
    <property type="entry name" value="HTH_CRP_2"/>
    <property type="match status" value="1"/>
</dbReference>
<dbReference type="AlphaFoldDB" id="A0A4R5L9M3"/>
<dbReference type="SUPFAM" id="SSF46785">
    <property type="entry name" value="Winged helix' DNA-binding domain"/>
    <property type="match status" value="1"/>
</dbReference>
<gene>
    <name evidence="6" type="ORF">E1N52_27320</name>
</gene>
<dbReference type="SMART" id="SM00100">
    <property type="entry name" value="cNMP"/>
    <property type="match status" value="1"/>
</dbReference>
<feature type="domain" description="Cyclic nucleotide-binding" evidence="4">
    <location>
        <begin position="52"/>
        <end position="172"/>
    </location>
</feature>
<dbReference type="PANTHER" id="PTHR24567">
    <property type="entry name" value="CRP FAMILY TRANSCRIPTIONAL REGULATORY PROTEIN"/>
    <property type="match status" value="1"/>
</dbReference>
<dbReference type="GO" id="GO:0003700">
    <property type="term" value="F:DNA-binding transcription factor activity"/>
    <property type="evidence" value="ECO:0007669"/>
    <property type="project" value="TreeGrafter"/>
</dbReference>
<dbReference type="Pfam" id="PF13545">
    <property type="entry name" value="HTH_Crp_2"/>
    <property type="match status" value="1"/>
</dbReference>
<dbReference type="InterPro" id="IPR000595">
    <property type="entry name" value="cNMP-bd_dom"/>
</dbReference>
<sequence>MSLITDSPTCAQLAKAAVETDSQSQSRAAASRSSPVRAGKIRIQDFLSKMPLFNEMSAEELDVLALGTTELRVARGATIFRRGDPCLGFHTVVYGLIKLSFSSPVGEEKIVRLVGPGDGFGEALMFMDKPYIVSAQALADTLLLYVKKSVVVSELEHDPAFARKMLAGLSMRLHNLMRDVEAYSLQSGTQRVVGYLLNLVDDTCESAQQVRLETGKRTIASRLNITPEHFSRILRDLSVRELIEIRGREITIPDVARLRKG</sequence>
<dbReference type="SUPFAM" id="SSF51206">
    <property type="entry name" value="cAMP-binding domain-like"/>
    <property type="match status" value="1"/>
</dbReference>
<dbReference type="PROSITE" id="PS50042">
    <property type="entry name" value="CNMP_BINDING_3"/>
    <property type="match status" value="1"/>
</dbReference>
<dbReference type="InterPro" id="IPR012318">
    <property type="entry name" value="HTH_CRP"/>
</dbReference>
<dbReference type="GO" id="GO:0003677">
    <property type="term" value="F:DNA binding"/>
    <property type="evidence" value="ECO:0007669"/>
    <property type="project" value="UniProtKB-KW"/>
</dbReference>
<dbReference type="Pfam" id="PF00027">
    <property type="entry name" value="cNMP_binding"/>
    <property type="match status" value="1"/>
</dbReference>
<dbReference type="SMART" id="SM00419">
    <property type="entry name" value="HTH_CRP"/>
    <property type="match status" value="1"/>
</dbReference>
<keyword evidence="3" id="KW-0804">Transcription</keyword>
<dbReference type="InterPro" id="IPR014710">
    <property type="entry name" value="RmlC-like_jellyroll"/>
</dbReference>
<evidence type="ECO:0000256" key="3">
    <source>
        <dbReference type="ARBA" id="ARBA00023163"/>
    </source>
</evidence>
<name>A0A4R5L9M3_9BURK</name>
<keyword evidence="2" id="KW-0238">DNA-binding</keyword>
<accession>A0A4R5L9M3</accession>